<dbReference type="AlphaFoldDB" id="A0A7J0CSU4"/>
<dbReference type="InterPro" id="IPR048304">
    <property type="entry name" value="UbiD_Rift_dom"/>
</dbReference>
<evidence type="ECO:0000259" key="4">
    <source>
        <dbReference type="Pfam" id="PF20695"/>
    </source>
</evidence>
<dbReference type="InterPro" id="IPR022390">
    <property type="entry name" value="HBDC"/>
</dbReference>
<accession>A0A7J0CSU4</accession>
<dbReference type="SUPFAM" id="SSF50475">
    <property type="entry name" value="FMN-binding split barrel"/>
    <property type="match status" value="1"/>
</dbReference>
<dbReference type="Pfam" id="PF20695">
    <property type="entry name" value="UbiD_N"/>
    <property type="match status" value="1"/>
</dbReference>
<dbReference type="GO" id="GO:0005829">
    <property type="term" value="C:cytosol"/>
    <property type="evidence" value="ECO:0007669"/>
    <property type="project" value="TreeGrafter"/>
</dbReference>
<feature type="compositionally biased region" description="Basic and acidic residues" evidence="2">
    <location>
        <begin position="19"/>
        <end position="28"/>
    </location>
</feature>
<dbReference type="Pfam" id="PF20696">
    <property type="entry name" value="UbiD_C"/>
    <property type="match status" value="1"/>
</dbReference>
<evidence type="ECO:0000313" key="7">
    <source>
        <dbReference type="Proteomes" id="UP000498740"/>
    </source>
</evidence>
<organism evidence="6 7">
    <name type="scientific">Streptomyces microflavus</name>
    <name type="common">Streptomyces lipmanii</name>
    <dbReference type="NCBI Taxonomy" id="1919"/>
    <lineage>
        <taxon>Bacteria</taxon>
        <taxon>Bacillati</taxon>
        <taxon>Actinomycetota</taxon>
        <taxon>Actinomycetes</taxon>
        <taxon>Kitasatosporales</taxon>
        <taxon>Streptomycetaceae</taxon>
        <taxon>Streptomyces</taxon>
    </lineage>
</organism>
<sequence>MSRPGYRLAAADPGPGGGEPRRGRAEGDDKLDRMAYDDLRSLLRALERDGDLKRVKAEVDPYLEVGEIVDRVNKAGGPALLFENVKGSSMPLAMNVFGTDRRLLKALGLKSYSDISDKIGGLLKPELPQGFVGVREAFGKLGSMVHVPPKKVKSDDAPVQEVVLTGDDVDLDQLPALFTWPGDGGSFFNLGLTHTKHPETGIRNLGLYRLQRHDKRTIGMHWQIHKDSANHYQVAARRGERLPVAIAFGCPPAVTYASTAPLPGDIDEYLFAGFVQGKRIEMVDCKTVPLQVPAQAEVVIEGWLEPGEMLPEGPFGDHTGFYTPQEPFPALTIDCVTMRKRPLLQSIVVGRPPTEDGPLGRATERFFLPLLKIIVPDIVDYHLPEAGGFHNCAIVSIDKKYPKHAQKVMSAIWGAHMMSLTKLIVVVDSDCDVHDLHEVAWRALGNTDYARDLTVTEGPVDHLDHASYQQFWGGKAGIDATRKLPTEGYTRDGGWPEMVESDPETAAKVDRRWKEYGL</sequence>
<evidence type="ECO:0000313" key="6">
    <source>
        <dbReference type="EMBL" id="GFN04755.1"/>
    </source>
</evidence>
<name>A0A7J0CSU4_STRMI</name>
<dbReference type="InterPro" id="IPR049381">
    <property type="entry name" value="UbiD-like_C"/>
</dbReference>
<dbReference type="SUPFAM" id="SSF143968">
    <property type="entry name" value="UbiD C-terminal domain-like"/>
    <property type="match status" value="1"/>
</dbReference>
<dbReference type="PANTHER" id="PTHR30108:SF17">
    <property type="entry name" value="FERULIC ACID DECARBOXYLASE 1"/>
    <property type="match status" value="1"/>
</dbReference>
<dbReference type="NCBIfam" id="TIGR03701">
    <property type="entry name" value="mena_SCO4490"/>
    <property type="match status" value="1"/>
</dbReference>
<evidence type="ECO:0000259" key="5">
    <source>
        <dbReference type="Pfam" id="PF20696"/>
    </source>
</evidence>
<dbReference type="InterPro" id="IPR002830">
    <property type="entry name" value="UbiD"/>
</dbReference>
<protein>
    <submittedName>
        <fullName evidence="6">Menaquinone biosynthesis decarboxylase</fullName>
    </submittedName>
</protein>
<feature type="domain" description="3-octaprenyl-4-hydroxybenzoate carboxy-lyase-like C-terminal" evidence="5">
    <location>
        <begin position="359"/>
        <end position="480"/>
    </location>
</feature>
<reference evidence="6 7" key="1">
    <citation type="submission" date="2020-05" db="EMBL/GenBank/DDBJ databases">
        <title>Whole genome shotgun sequence of Streptomyces microflavus NBRC 13062.</title>
        <authorList>
            <person name="Komaki H."/>
            <person name="Tamura T."/>
        </authorList>
    </citation>
    <scope>NUCLEOTIDE SEQUENCE [LARGE SCALE GENOMIC DNA]</scope>
    <source>
        <strain evidence="6 7">NBRC 13062</strain>
    </source>
</reference>
<dbReference type="Proteomes" id="UP000498740">
    <property type="component" value="Unassembled WGS sequence"/>
</dbReference>
<dbReference type="GO" id="GO:0006744">
    <property type="term" value="P:ubiquinone biosynthetic process"/>
    <property type="evidence" value="ECO:0007669"/>
    <property type="project" value="TreeGrafter"/>
</dbReference>
<feature type="domain" description="3-octaprenyl-4-hydroxybenzoate carboxy-lyase-like N-terminal" evidence="4">
    <location>
        <begin position="44"/>
        <end position="117"/>
    </location>
</feature>
<dbReference type="Gene3D" id="3.40.1670.10">
    <property type="entry name" value="UbiD C-terminal domain-like"/>
    <property type="match status" value="1"/>
</dbReference>
<comment type="caution">
    <text evidence="6">The sequence shown here is derived from an EMBL/GenBank/DDBJ whole genome shotgun (WGS) entry which is preliminary data.</text>
</comment>
<feature type="domain" description="3-octaprenyl-4-hydroxybenzoate carboxy-lyase-like Rift-related" evidence="3">
    <location>
        <begin position="150"/>
        <end position="352"/>
    </location>
</feature>
<proteinExistence type="inferred from homology"/>
<comment type="similarity">
    <text evidence="1">Belongs to the UbiD family.</text>
</comment>
<evidence type="ECO:0000256" key="2">
    <source>
        <dbReference type="SAM" id="MobiDB-lite"/>
    </source>
</evidence>
<dbReference type="PANTHER" id="PTHR30108">
    <property type="entry name" value="3-OCTAPRENYL-4-HYDROXYBENZOATE CARBOXY-LYASE-RELATED"/>
    <property type="match status" value="1"/>
</dbReference>
<evidence type="ECO:0000259" key="3">
    <source>
        <dbReference type="Pfam" id="PF01977"/>
    </source>
</evidence>
<dbReference type="Pfam" id="PF01977">
    <property type="entry name" value="UbiD"/>
    <property type="match status" value="1"/>
</dbReference>
<dbReference type="GO" id="GO:0008694">
    <property type="term" value="F:4-hydroxy-3-polyprenylbenzoate decarboxylase activity"/>
    <property type="evidence" value="ECO:0007669"/>
    <property type="project" value="TreeGrafter"/>
</dbReference>
<dbReference type="EMBL" id="BLWD01000001">
    <property type="protein sequence ID" value="GFN04755.1"/>
    <property type="molecule type" value="Genomic_DNA"/>
</dbReference>
<gene>
    <name evidence="6" type="ORF">Smic_33110</name>
</gene>
<dbReference type="FunFam" id="3.40.1670.10:FF:000002">
    <property type="entry name" value="Menaquinone biosynthesis decarboxylase"/>
    <property type="match status" value="1"/>
</dbReference>
<dbReference type="InterPro" id="IPR049383">
    <property type="entry name" value="UbiD-like_N"/>
</dbReference>
<evidence type="ECO:0000256" key="1">
    <source>
        <dbReference type="ARBA" id="ARBA00010021"/>
    </source>
</evidence>
<dbReference type="NCBIfam" id="TIGR00148">
    <property type="entry name" value="UbiD family decarboxylase"/>
    <property type="match status" value="1"/>
</dbReference>
<feature type="region of interest" description="Disordered" evidence="2">
    <location>
        <begin position="1"/>
        <end position="28"/>
    </location>
</feature>